<dbReference type="Proteomes" id="UP000182491">
    <property type="component" value="Unassembled WGS sequence"/>
</dbReference>
<organism evidence="3 4">
    <name type="scientific">Pontibacter akesuensis</name>
    <dbReference type="NCBI Taxonomy" id="388950"/>
    <lineage>
        <taxon>Bacteria</taxon>
        <taxon>Pseudomonadati</taxon>
        <taxon>Bacteroidota</taxon>
        <taxon>Cytophagia</taxon>
        <taxon>Cytophagales</taxon>
        <taxon>Hymenobacteraceae</taxon>
        <taxon>Pontibacter</taxon>
    </lineage>
</organism>
<dbReference type="InterPro" id="IPR011250">
    <property type="entry name" value="OMP/PagP_B-barrel"/>
</dbReference>
<evidence type="ECO:0000313" key="4">
    <source>
        <dbReference type="Proteomes" id="UP000182491"/>
    </source>
</evidence>
<gene>
    <name evidence="3" type="ORF">SAMN04487941_4046</name>
</gene>
<keyword evidence="1" id="KW-0732">Signal</keyword>
<dbReference type="OrthoDB" id="1121201at2"/>
<dbReference type="SUPFAM" id="SSF56925">
    <property type="entry name" value="OMPA-like"/>
    <property type="match status" value="1"/>
</dbReference>
<dbReference type="RefSeq" id="WP_068839121.1">
    <property type="nucleotide sequence ID" value="NZ_BMXC01000007.1"/>
</dbReference>
<dbReference type="STRING" id="388950.GCA_001611675_03253"/>
<sequence length="204" mass="22121">MQMIRRIVGIALVLLVAYSVQLKAQDQRNRGYIGVGLGPSFILGNNNVKAGTGLNLNLLNVGYVIGKGFGVTGVWAGGAHRFDSEATIYVHGSTPSPAKVEFSYGVLMIGPMYTLNLTEDASLDFKLRLGRLYTYNKATTADSESISENTTLGASLGVGYRKKVANRWCVMLSSDYYGGRRQYNFTGEQNTHLLSFTAGVGFVL</sequence>
<dbReference type="Pfam" id="PF13505">
    <property type="entry name" value="OMP_b-brl"/>
    <property type="match status" value="1"/>
</dbReference>
<proteinExistence type="predicted"/>
<dbReference type="AlphaFoldDB" id="A0A1I7KSG4"/>
<evidence type="ECO:0000259" key="2">
    <source>
        <dbReference type="Pfam" id="PF13505"/>
    </source>
</evidence>
<protein>
    <recommendedName>
        <fullName evidence="2">Outer membrane protein beta-barrel domain-containing protein</fullName>
    </recommendedName>
</protein>
<evidence type="ECO:0000256" key="1">
    <source>
        <dbReference type="ARBA" id="ARBA00022729"/>
    </source>
</evidence>
<evidence type="ECO:0000313" key="3">
    <source>
        <dbReference type="EMBL" id="SFV00370.1"/>
    </source>
</evidence>
<accession>A0A1I7KSG4</accession>
<dbReference type="InterPro" id="IPR027385">
    <property type="entry name" value="Beta-barrel_OMP"/>
</dbReference>
<keyword evidence="4" id="KW-1185">Reference proteome</keyword>
<dbReference type="EMBL" id="FPCA01000008">
    <property type="protein sequence ID" value="SFV00370.1"/>
    <property type="molecule type" value="Genomic_DNA"/>
</dbReference>
<name>A0A1I7KSG4_9BACT</name>
<feature type="domain" description="Outer membrane protein beta-barrel" evidence="2">
    <location>
        <begin position="11"/>
        <end position="201"/>
    </location>
</feature>
<reference evidence="4" key="1">
    <citation type="submission" date="2016-10" db="EMBL/GenBank/DDBJ databases">
        <authorList>
            <person name="Varghese N."/>
        </authorList>
    </citation>
    <scope>NUCLEOTIDE SEQUENCE [LARGE SCALE GENOMIC DNA]</scope>
    <source>
        <strain evidence="4">DSM 18820</strain>
    </source>
</reference>